<dbReference type="InterPro" id="IPR029045">
    <property type="entry name" value="ClpP/crotonase-like_dom_sf"/>
</dbReference>
<comment type="caution">
    <text evidence="3">The sequence shown here is derived from an EMBL/GenBank/DDBJ whole genome shotgun (WGS) entry which is preliminary data.</text>
</comment>
<gene>
    <name evidence="3" type="ORF">AWB79_02246</name>
</gene>
<proteinExistence type="inferred from homology"/>
<dbReference type="STRING" id="1777140.AWB79_02246"/>
<dbReference type="GO" id="GO:0016829">
    <property type="term" value="F:lyase activity"/>
    <property type="evidence" value="ECO:0007669"/>
    <property type="project" value="UniProtKB-KW"/>
</dbReference>
<dbReference type="InterPro" id="IPR014748">
    <property type="entry name" value="Enoyl-CoA_hydra_C"/>
</dbReference>
<protein>
    <submittedName>
        <fullName evidence="3">Enoyl-CoA hydratase</fullName>
    </submittedName>
</protein>
<dbReference type="PANTHER" id="PTHR11941">
    <property type="entry name" value="ENOYL-COA HYDRATASE-RELATED"/>
    <property type="match status" value="1"/>
</dbReference>
<dbReference type="Gene3D" id="3.90.226.10">
    <property type="entry name" value="2-enoyl-CoA Hydratase, Chain A, domain 1"/>
    <property type="match status" value="1"/>
</dbReference>
<dbReference type="Gene3D" id="1.10.12.10">
    <property type="entry name" value="Lyase 2-enoyl-coa Hydratase, Chain A, domain 2"/>
    <property type="match status" value="1"/>
</dbReference>
<evidence type="ECO:0000256" key="2">
    <source>
        <dbReference type="ARBA" id="ARBA00023239"/>
    </source>
</evidence>
<accession>A0A158AEI7</accession>
<dbReference type="NCBIfam" id="NF006699">
    <property type="entry name" value="PRK09245.1"/>
    <property type="match status" value="1"/>
</dbReference>
<dbReference type="PANTHER" id="PTHR11941:SF54">
    <property type="entry name" value="ENOYL-COA HYDRATASE, MITOCHONDRIAL"/>
    <property type="match status" value="1"/>
</dbReference>
<reference evidence="3" key="1">
    <citation type="submission" date="2016-01" db="EMBL/GenBank/DDBJ databases">
        <authorList>
            <person name="Peeters C."/>
        </authorList>
    </citation>
    <scope>NUCLEOTIDE SEQUENCE</scope>
    <source>
        <strain evidence="3">LMG 29322</strain>
    </source>
</reference>
<dbReference type="SUPFAM" id="SSF52096">
    <property type="entry name" value="ClpP/crotonase"/>
    <property type="match status" value="1"/>
</dbReference>
<comment type="similarity">
    <text evidence="1">Belongs to the enoyl-CoA hydratase/isomerase family.</text>
</comment>
<keyword evidence="2" id="KW-0456">Lyase</keyword>
<dbReference type="Proteomes" id="UP000054851">
    <property type="component" value="Unassembled WGS sequence"/>
</dbReference>
<evidence type="ECO:0000313" key="4">
    <source>
        <dbReference type="Proteomes" id="UP000054851"/>
    </source>
</evidence>
<dbReference type="CDD" id="cd06558">
    <property type="entry name" value="crotonase-like"/>
    <property type="match status" value="1"/>
</dbReference>
<dbReference type="GO" id="GO:0006635">
    <property type="term" value="P:fatty acid beta-oxidation"/>
    <property type="evidence" value="ECO:0007669"/>
    <property type="project" value="TreeGrafter"/>
</dbReference>
<organism evidence="3 4">
    <name type="scientific">Caballeronia hypogeia</name>
    <dbReference type="NCBI Taxonomy" id="1777140"/>
    <lineage>
        <taxon>Bacteria</taxon>
        <taxon>Pseudomonadati</taxon>
        <taxon>Pseudomonadota</taxon>
        <taxon>Betaproteobacteria</taxon>
        <taxon>Burkholderiales</taxon>
        <taxon>Burkholderiaceae</taxon>
        <taxon>Caballeronia</taxon>
    </lineage>
</organism>
<keyword evidence="4" id="KW-1185">Reference proteome</keyword>
<dbReference type="AlphaFoldDB" id="A0A158AEI7"/>
<evidence type="ECO:0000313" key="3">
    <source>
        <dbReference type="EMBL" id="SAK55996.1"/>
    </source>
</evidence>
<name>A0A158AEI7_9BURK</name>
<dbReference type="EMBL" id="FCOA02000005">
    <property type="protein sequence ID" value="SAK55996.1"/>
    <property type="molecule type" value="Genomic_DNA"/>
</dbReference>
<evidence type="ECO:0000256" key="1">
    <source>
        <dbReference type="ARBA" id="ARBA00005254"/>
    </source>
</evidence>
<sequence length="267" mass="28669">MAQFLQVSREGAIVTFAMNAPEVRNALTGNTAIAEFIDACDQVNADLSVKAVIITGYDGMFCSGGNLKDMRRYFDDALTQAQIASEYRGGIQKLTRAIYGLDVPAIAAVGGPAIGAGCDLACMCDMRIASDKAAFAESFIKVGIVPGDGGAWLLTRTIGRARAAEMAFTGEMIGAQEALALGLVSRVVPAERLIDEARELASKIARQPGPTLRMTKRLLRESQDSRLDTVLEMSAVMQALAHKSPEHREAVTAFIEKRTPDFENPAR</sequence>
<dbReference type="Pfam" id="PF00378">
    <property type="entry name" value="ECH_1"/>
    <property type="match status" value="1"/>
</dbReference>
<dbReference type="OrthoDB" id="8524220at2"/>
<dbReference type="InterPro" id="IPR001753">
    <property type="entry name" value="Enoyl-CoA_hydra/iso"/>
</dbReference>
<dbReference type="RefSeq" id="WP_061167483.1">
    <property type="nucleotide sequence ID" value="NZ_FCOA02000005.1"/>
</dbReference>